<evidence type="ECO:0008006" key="4">
    <source>
        <dbReference type="Google" id="ProtNLM"/>
    </source>
</evidence>
<keyword evidence="3" id="KW-1185">Reference proteome</keyword>
<dbReference type="Proteomes" id="UP000298663">
    <property type="component" value="Unassembled WGS sequence"/>
</dbReference>
<protein>
    <recommendedName>
        <fullName evidence="4">SCP domain-containing protein</fullName>
    </recommendedName>
</protein>
<dbReference type="EMBL" id="AZBU02000010">
    <property type="protein sequence ID" value="TKR62221.1"/>
    <property type="molecule type" value="Genomic_DNA"/>
</dbReference>
<proteinExistence type="predicted"/>
<evidence type="ECO:0000313" key="3">
    <source>
        <dbReference type="Proteomes" id="UP000298663"/>
    </source>
</evidence>
<reference evidence="2 3" key="1">
    <citation type="journal article" date="2015" name="Genome Biol.">
        <title>Comparative genomics of Steinernema reveals deeply conserved gene regulatory networks.</title>
        <authorList>
            <person name="Dillman A.R."/>
            <person name="Macchietto M."/>
            <person name="Porter C.F."/>
            <person name="Rogers A."/>
            <person name="Williams B."/>
            <person name="Antoshechkin I."/>
            <person name="Lee M.M."/>
            <person name="Goodwin Z."/>
            <person name="Lu X."/>
            <person name="Lewis E.E."/>
            <person name="Goodrich-Blair H."/>
            <person name="Stock S.P."/>
            <person name="Adams B.J."/>
            <person name="Sternberg P.W."/>
            <person name="Mortazavi A."/>
        </authorList>
    </citation>
    <scope>NUCLEOTIDE SEQUENCE [LARGE SCALE GENOMIC DNA]</scope>
    <source>
        <strain evidence="2 3">ALL</strain>
    </source>
</reference>
<feature type="chain" id="PRO_5020638565" description="SCP domain-containing protein" evidence="1">
    <location>
        <begin position="20"/>
        <end position="148"/>
    </location>
</feature>
<name>A0A4U5M0P1_STECR</name>
<feature type="signal peptide" evidence="1">
    <location>
        <begin position="1"/>
        <end position="19"/>
    </location>
</feature>
<sequence>MGRLLEVALVCFLSKATSAAYCFPDEWFSDSFDHDNVTCLNHQFWIQEATKHCGMCEDGHSNFLKFTCCKYTAEGIDIYALESTRHMFKDMLKEVYAIKKLADKLTKDNQATADGYVQLLGFNETILPLLNEAKVNNTLMDLWETLDA</sequence>
<accession>A0A4U5M0P1</accession>
<gene>
    <name evidence="2" type="ORF">L596_026210</name>
</gene>
<evidence type="ECO:0000256" key="1">
    <source>
        <dbReference type="SAM" id="SignalP"/>
    </source>
</evidence>
<reference evidence="2 3" key="2">
    <citation type="journal article" date="2019" name="G3 (Bethesda)">
        <title>Hybrid Assembly of the Genome of the Entomopathogenic Nematode Steinernema carpocapsae Identifies the X-Chromosome.</title>
        <authorList>
            <person name="Serra L."/>
            <person name="Macchietto M."/>
            <person name="Macias-Munoz A."/>
            <person name="McGill C.J."/>
            <person name="Rodriguez I.M."/>
            <person name="Rodriguez B."/>
            <person name="Murad R."/>
            <person name="Mortazavi A."/>
        </authorList>
    </citation>
    <scope>NUCLEOTIDE SEQUENCE [LARGE SCALE GENOMIC DNA]</scope>
    <source>
        <strain evidence="2 3">ALL</strain>
    </source>
</reference>
<keyword evidence="1" id="KW-0732">Signal</keyword>
<evidence type="ECO:0000313" key="2">
    <source>
        <dbReference type="EMBL" id="TKR62221.1"/>
    </source>
</evidence>
<organism evidence="2 3">
    <name type="scientific">Steinernema carpocapsae</name>
    <name type="common">Entomopathogenic nematode</name>
    <dbReference type="NCBI Taxonomy" id="34508"/>
    <lineage>
        <taxon>Eukaryota</taxon>
        <taxon>Metazoa</taxon>
        <taxon>Ecdysozoa</taxon>
        <taxon>Nematoda</taxon>
        <taxon>Chromadorea</taxon>
        <taxon>Rhabditida</taxon>
        <taxon>Tylenchina</taxon>
        <taxon>Panagrolaimomorpha</taxon>
        <taxon>Strongyloidoidea</taxon>
        <taxon>Steinernematidae</taxon>
        <taxon>Steinernema</taxon>
    </lineage>
</organism>
<comment type="caution">
    <text evidence="2">The sequence shown here is derived from an EMBL/GenBank/DDBJ whole genome shotgun (WGS) entry which is preliminary data.</text>
</comment>
<dbReference type="AlphaFoldDB" id="A0A4U5M0P1"/>